<protein>
    <submittedName>
        <fullName evidence="1">Uncharacterized protein</fullName>
    </submittedName>
</protein>
<proteinExistence type="predicted"/>
<dbReference type="Proteomes" id="UP001054945">
    <property type="component" value="Unassembled WGS sequence"/>
</dbReference>
<evidence type="ECO:0000313" key="1">
    <source>
        <dbReference type="EMBL" id="GIY59845.1"/>
    </source>
</evidence>
<keyword evidence="2" id="KW-1185">Reference proteome</keyword>
<evidence type="ECO:0000313" key="2">
    <source>
        <dbReference type="Proteomes" id="UP001054945"/>
    </source>
</evidence>
<comment type="caution">
    <text evidence="1">The sequence shown here is derived from an EMBL/GenBank/DDBJ whole genome shotgun (WGS) entry which is preliminary data.</text>
</comment>
<gene>
    <name evidence="1" type="ORF">CEXT_160081</name>
</gene>
<accession>A0AAV4UPQ5</accession>
<reference evidence="1 2" key="1">
    <citation type="submission" date="2021-06" db="EMBL/GenBank/DDBJ databases">
        <title>Caerostris extrusa draft genome.</title>
        <authorList>
            <person name="Kono N."/>
            <person name="Arakawa K."/>
        </authorList>
    </citation>
    <scope>NUCLEOTIDE SEQUENCE [LARGE SCALE GENOMIC DNA]</scope>
</reference>
<organism evidence="1 2">
    <name type="scientific">Caerostris extrusa</name>
    <name type="common">Bark spider</name>
    <name type="synonym">Caerostris bankana</name>
    <dbReference type="NCBI Taxonomy" id="172846"/>
    <lineage>
        <taxon>Eukaryota</taxon>
        <taxon>Metazoa</taxon>
        <taxon>Ecdysozoa</taxon>
        <taxon>Arthropoda</taxon>
        <taxon>Chelicerata</taxon>
        <taxon>Arachnida</taxon>
        <taxon>Araneae</taxon>
        <taxon>Araneomorphae</taxon>
        <taxon>Entelegynae</taxon>
        <taxon>Araneoidea</taxon>
        <taxon>Araneidae</taxon>
        <taxon>Caerostris</taxon>
    </lineage>
</organism>
<dbReference type="AlphaFoldDB" id="A0AAV4UPQ5"/>
<dbReference type="EMBL" id="BPLR01013247">
    <property type="protein sequence ID" value="GIY59845.1"/>
    <property type="molecule type" value="Genomic_DNA"/>
</dbReference>
<name>A0AAV4UPQ5_CAEEX</name>
<sequence>MDVVLRNNVREGTFRNPMSPPFYLFLRTSFSHRRSKQEFEKKKIQKSAFSDGLRNEGSLFNFYSKRISPGSETSGFISEEKFKVSLRRGEKSSSVFTSVGFLSLFFPLRN</sequence>